<dbReference type="AlphaFoldDB" id="A0A0N5CBS5"/>
<protein>
    <submittedName>
        <fullName evidence="3">Uncharacterized protein</fullName>
    </submittedName>
</protein>
<organism evidence="2 3">
    <name type="scientific">Strongyloides papillosus</name>
    <name type="common">Intestinal threadworm</name>
    <dbReference type="NCBI Taxonomy" id="174720"/>
    <lineage>
        <taxon>Eukaryota</taxon>
        <taxon>Metazoa</taxon>
        <taxon>Ecdysozoa</taxon>
        <taxon>Nematoda</taxon>
        <taxon>Chromadorea</taxon>
        <taxon>Rhabditida</taxon>
        <taxon>Tylenchina</taxon>
        <taxon>Panagrolaimomorpha</taxon>
        <taxon>Strongyloidoidea</taxon>
        <taxon>Strongyloididae</taxon>
        <taxon>Strongyloides</taxon>
    </lineage>
</organism>
<dbReference type="Proteomes" id="UP000046392">
    <property type="component" value="Unplaced"/>
</dbReference>
<accession>A0A0N5CBS5</accession>
<evidence type="ECO:0000256" key="1">
    <source>
        <dbReference type="SAM" id="MobiDB-lite"/>
    </source>
</evidence>
<feature type="region of interest" description="Disordered" evidence="1">
    <location>
        <begin position="206"/>
        <end position="234"/>
    </location>
</feature>
<dbReference type="WBParaSite" id="SPAL_0001533900.1">
    <property type="protein sequence ID" value="SPAL_0001533900.1"/>
    <property type="gene ID" value="SPAL_0001533900"/>
</dbReference>
<evidence type="ECO:0000313" key="2">
    <source>
        <dbReference type="Proteomes" id="UP000046392"/>
    </source>
</evidence>
<keyword evidence="2" id="KW-1185">Reference proteome</keyword>
<sequence>MEFRNISKQFETVINGAGRCTPRCGYKVKFNELPDIAGQELRGCALYIGGVKINKIETIVKNIYFEKDYEIAKAKYGKTEITMKIMKGCLREVVKEIDERNDSEGFRLFIVFQKISKDKFDYIQDEIYTIKENFKQQIKIFNKEQAIGEIALRSNIIDVGVDPLIFAKNCFSEIFYEEKEVKNDSTTMNVQSTSYKTFGKYNQIERQQKRKGTNADNISPVPHKKELMDNNSSNRRGLTIPDVIEAVELETVRMYLDVPGPEVTRVLSQLKNKYKIFDKLTKTKGK</sequence>
<proteinExistence type="predicted"/>
<evidence type="ECO:0000313" key="3">
    <source>
        <dbReference type="WBParaSite" id="SPAL_0001533900.1"/>
    </source>
</evidence>
<name>A0A0N5CBS5_STREA</name>
<reference evidence="3" key="1">
    <citation type="submission" date="2017-02" db="UniProtKB">
        <authorList>
            <consortium name="WormBaseParasite"/>
        </authorList>
    </citation>
    <scope>IDENTIFICATION</scope>
</reference>